<dbReference type="SUPFAM" id="SSF51197">
    <property type="entry name" value="Clavaminate synthase-like"/>
    <property type="match status" value="1"/>
</dbReference>
<dbReference type="Proteomes" id="UP000248597">
    <property type="component" value="Unassembled WGS sequence"/>
</dbReference>
<evidence type="ECO:0008006" key="3">
    <source>
        <dbReference type="Google" id="ProtNLM"/>
    </source>
</evidence>
<dbReference type="AlphaFoldDB" id="A0A2W5KWB2"/>
<proteinExistence type="predicted"/>
<dbReference type="Gene3D" id="2.60.120.620">
    <property type="entry name" value="q2cbj1_9rhob like domain"/>
    <property type="match status" value="1"/>
</dbReference>
<gene>
    <name evidence="1" type="ORF">DI569_15950</name>
</gene>
<sequence>MTGMAADFAQRGFAVAPLFAPDRVCAAQGDIADHIDRVAHALYLPFDRSCPDAPLARRLDRIFAGERSTAALLRTAICTDAHRGPRLADLANDPRLIETAEKVSGERLAGKVIRIRASIACFPEHRHAWHSDVARDDGVSCGRVRVTAWIPLSDAGPATGGLEIAEGRQPAPLAEQVEGGYEIPEWRLAALPRVRPVVPAGSALFLDRFTPHRTLPLAGPAADARFALVVWMKAA</sequence>
<evidence type="ECO:0000313" key="2">
    <source>
        <dbReference type="Proteomes" id="UP000248597"/>
    </source>
</evidence>
<protein>
    <recommendedName>
        <fullName evidence="3">Fe2OG dioxygenase domain-containing protein</fullName>
    </recommendedName>
</protein>
<reference evidence="1 2" key="1">
    <citation type="submission" date="2017-08" db="EMBL/GenBank/DDBJ databases">
        <title>Infants hospitalized years apart are colonized by the same room-sourced microbial strains.</title>
        <authorList>
            <person name="Brooks B."/>
            <person name="Olm M.R."/>
            <person name="Firek B.A."/>
            <person name="Baker R."/>
            <person name="Thomas B.C."/>
            <person name="Morowitz M.J."/>
            <person name="Banfield J.F."/>
        </authorList>
    </citation>
    <scope>NUCLEOTIDE SEQUENCE [LARGE SCALE GENOMIC DNA]</scope>
    <source>
        <strain evidence="1">S2_005_003_R2_47</strain>
    </source>
</reference>
<organism evidence="1 2">
    <name type="scientific">Sphingopyxis macrogoltabida</name>
    <name type="common">Sphingomonas macrogoltabidus</name>
    <dbReference type="NCBI Taxonomy" id="33050"/>
    <lineage>
        <taxon>Bacteria</taxon>
        <taxon>Pseudomonadati</taxon>
        <taxon>Pseudomonadota</taxon>
        <taxon>Alphaproteobacteria</taxon>
        <taxon>Sphingomonadales</taxon>
        <taxon>Sphingomonadaceae</taxon>
        <taxon>Sphingopyxis</taxon>
    </lineage>
</organism>
<comment type="caution">
    <text evidence="1">The sequence shown here is derived from an EMBL/GenBank/DDBJ whole genome shotgun (WGS) entry which is preliminary data.</text>
</comment>
<dbReference type="EMBL" id="QFPJ01000068">
    <property type="protein sequence ID" value="PZQ20319.1"/>
    <property type="molecule type" value="Genomic_DNA"/>
</dbReference>
<accession>A0A2W5KWB2</accession>
<name>A0A2W5KWB2_SPHMC</name>
<evidence type="ECO:0000313" key="1">
    <source>
        <dbReference type="EMBL" id="PZQ20319.1"/>
    </source>
</evidence>